<dbReference type="EMBL" id="MN740803">
    <property type="protein sequence ID" value="QHS82539.1"/>
    <property type="molecule type" value="Genomic_DNA"/>
</dbReference>
<sequence length="47" mass="5085">MSLCVCVGSCLCAAALLGYILHKYTDSYNNNKVAEIECITIDKSTIV</sequence>
<protein>
    <submittedName>
        <fullName evidence="1">Uncharacterized protein</fullName>
    </submittedName>
</protein>
<name>A0A6C0ARK2_9ZZZZ</name>
<organism evidence="1">
    <name type="scientific">viral metagenome</name>
    <dbReference type="NCBI Taxonomy" id="1070528"/>
    <lineage>
        <taxon>unclassified sequences</taxon>
        <taxon>metagenomes</taxon>
        <taxon>organismal metagenomes</taxon>
    </lineage>
</organism>
<accession>A0A6C0ARK2</accession>
<evidence type="ECO:0000313" key="1">
    <source>
        <dbReference type="EMBL" id="QHS82539.1"/>
    </source>
</evidence>
<reference evidence="1" key="1">
    <citation type="journal article" date="2020" name="Nature">
        <title>Giant virus diversity and host interactions through global metagenomics.</title>
        <authorList>
            <person name="Schulz F."/>
            <person name="Roux S."/>
            <person name="Paez-Espino D."/>
            <person name="Jungbluth S."/>
            <person name="Walsh D.A."/>
            <person name="Denef V.J."/>
            <person name="McMahon K.D."/>
            <person name="Konstantinidis K.T."/>
            <person name="Eloe-Fadrosh E.A."/>
            <person name="Kyrpides N.C."/>
            <person name="Woyke T."/>
        </authorList>
    </citation>
    <scope>NUCLEOTIDE SEQUENCE</scope>
    <source>
        <strain evidence="1">GVMAG-S-1101171-111</strain>
    </source>
</reference>
<proteinExistence type="predicted"/>
<dbReference type="AlphaFoldDB" id="A0A6C0ARK2"/>